<evidence type="ECO:0000313" key="2">
    <source>
        <dbReference type="EMBL" id="CAD8104445.1"/>
    </source>
</evidence>
<keyword evidence="3" id="KW-1185">Reference proteome</keyword>
<dbReference type="EMBL" id="CAJJDM010000127">
    <property type="protein sequence ID" value="CAD8104445.1"/>
    <property type="molecule type" value="Genomic_DNA"/>
</dbReference>
<sequence length="147" mass="17665">MIKPLKSIHIIIQHFIIRYGQKIDVNSNDSESFYITVYELKSKLSIRIALYNLNCYQDAIQCNDQAIKIDPKYRDAFYNKDILILQFYILLRQYLILVVSLRRSYRRLRSDDQNVSYSISHKGKLAHFIKMQIRQHTCKCFRHEEQS</sequence>
<keyword evidence="1" id="KW-0472">Membrane</keyword>
<keyword evidence="1" id="KW-1133">Transmembrane helix</keyword>
<proteinExistence type="predicted"/>
<comment type="caution">
    <text evidence="2">The sequence shown here is derived from an EMBL/GenBank/DDBJ whole genome shotgun (WGS) entry which is preliminary data.</text>
</comment>
<evidence type="ECO:0000256" key="1">
    <source>
        <dbReference type="SAM" id="Phobius"/>
    </source>
</evidence>
<feature type="transmembrane region" description="Helical" evidence="1">
    <location>
        <begin position="82"/>
        <end position="101"/>
    </location>
</feature>
<reference evidence="2" key="1">
    <citation type="submission" date="2021-01" db="EMBL/GenBank/DDBJ databases">
        <authorList>
            <consortium name="Genoscope - CEA"/>
            <person name="William W."/>
        </authorList>
    </citation>
    <scope>NUCLEOTIDE SEQUENCE</scope>
</reference>
<evidence type="ECO:0000313" key="3">
    <source>
        <dbReference type="Proteomes" id="UP000688137"/>
    </source>
</evidence>
<dbReference type="Proteomes" id="UP000688137">
    <property type="component" value="Unassembled WGS sequence"/>
</dbReference>
<protein>
    <recommendedName>
        <fullName evidence="4">Tetratricopeptide repeat protein</fullName>
    </recommendedName>
</protein>
<keyword evidence="1" id="KW-0812">Transmembrane</keyword>
<name>A0A8S1PMI8_PARPR</name>
<dbReference type="AlphaFoldDB" id="A0A8S1PMI8"/>
<evidence type="ECO:0008006" key="4">
    <source>
        <dbReference type="Google" id="ProtNLM"/>
    </source>
</evidence>
<accession>A0A8S1PMI8</accession>
<organism evidence="2 3">
    <name type="scientific">Paramecium primaurelia</name>
    <dbReference type="NCBI Taxonomy" id="5886"/>
    <lineage>
        <taxon>Eukaryota</taxon>
        <taxon>Sar</taxon>
        <taxon>Alveolata</taxon>
        <taxon>Ciliophora</taxon>
        <taxon>Intramacronucleata</taxon>
        <taxon>Oligohymenophorea</taxon>
        <taxon>Peniculida</taxon>
        <taxon>Parameciidae</taxon>
        <taxon>Paramecium</taxon>
    </lineage>
</organism>
<gene>
    <name evidence="2" type="ORF">PPRIM_AZ9-3.1.T1240009</name>
</gene>